<dbReference type="FunCoup" id="A0A0L0HLQ5">
    <property type="interactions" value="309"/>
</dbReference>
<organism evidence="10 11">
    <name type="scientific">Spizellomyces punctatus (strain DAOM BR117)</name>
    <dbReference type="NCBI Taxonomy" id="645134"/>
    <lineage>
        <taxon>Eukaryota</taxon>
        <taxon>Fungi</taxon>
        <taxon>Fungi incertae sedis</taxon>
        <taxon>Chytridiomycota</taxon>
        <taxon>Chytridiomycota incertae sedis</taxon>
        <taxon>Chytridiomycetes</taxon>
        <taxon>Spizellomycetales</taxon>
        <taxon>Spizellomycetaceae</taxon>
        <taxon>Spizellomyces</taxon>
    </lineage>
</organism>
<keyword evidence="5 7" id="KW-0694">RNA-binding</keyword>
<dbReference type="CDD" id="cd12394">
    <property type="entry name" value="RRM1_RBM34"/>
    <property type="match status" value="1"/>
</dbReference>
<gene>
    <name evidence="10" type="ORF">SPPG_02831</name>
</gene>
<dbReference type="OMA" id="NAYAVYT"/>
<dbReference type="Pfam" id="PF00076">
    <property type="entry name" value="RRM_1"/>
    <property type="match status" value="2"/>
</dbReference>
<dbReference type="AlphaFoldDB" id="A0A0L0HLQ5"/>
<dbReference type="InterPro" id="IPR035979">
    <property type="entry name" value="RBD_domain_sf"/>
</dbReference>
<comment type="similarity">
    <text evidence="3">Belongs to the RRM RBM34 family.</text>
</comment>
<reference evidence="10 11" key="1">
    <citation type="submission" date="2009-08" db="EMBL/GenBank/DDBJ databases">
        <title>The Genome Sequence of Spizellomyces punctatus strain DAOM BR117.</title>
        <authorList>
            <consortium name="The Broad Institute Genome Sequencing Platform"/>
            <person name="Russ C."/>
            <person name="Cuomo C."/>
            <person name="Shea T."/>
            <person name="Young S.K."/>
            <person name="Zeng Q."/>
            <person name="Koehrsen M."/>
            <person name="Haas B."/>
            <person name="Borodovsky M."/>
            <person name="Guigo R."/>
            <person name="Alvarado L."/>
            <person name="Berlin A."/>
            <person name="Bochicchio J."/>
            <person name="Borenstein D."/>
            <person name="Chapman S."/>
            <person name="Chen Z."/>
            <person name="Engels R."/>
            <person name="Freedman E."/>
            <person name="Gellesch M."/>
            <person name="Goldberg J."/>
            <person name="Griggs A."/>
            <person name="Gujja S."/>
            <person name="Heiman D."/>
            <person name="Hepburn T."/>
            <person name="Howarth C."/>
            <person name="Jen D."/>
            <person name="Larson L."/>
            <person name="Lewis B."/>
            <person name="Mehta T."/>
            <person name="Park D."/>
            <person name="Pearson M."/>
            <person name="Roberts A."/>
            <person name="Saif S."/>
            <person name="Shenoy N."/>
            <person name="Sisk P."/>
            <person name="Stolte C."/>
            <person name="Sykes S."/>
            <person name="Thomson T."/>
            <person name="Walk T."/>
            <person name="White J."/>
            <person name="Yandava C."/>
            <person name="Burger G."/>
            <person name="Gray M.W."/>
            <person name="Holland P.W.H."/>
            <person name="King N."/>
            <person name="Lang F.B.F."/>
            <person name="Roger A.J."/>
            <person name="Ruiz-Trillo I."/>
            <person name="Lander E."/>
            <person name="Nusbaum C."/>
        </authorList>
    </citation>
    <scope>NUCLEOTIDE SEQUENCE [LARGE SCALE GENOMIC DNA]</scope>
    <source>
        <strain evidence="10 11">DAOM BR117</strain>
    </source>
</reference>
<evidence type="ECO:0000256" key="2">
    <source>
        <dbReference type="ARBA" id="ARBA00004604"/>
    </source>
</evidence>
<evidence type="ECO:0000256" key="1">
    <source>
        <dbReference type="ARBA" id="ARBA00002475"/>
    </source>
</evidence>
<dbReference type="RefSeq" id="XP_016610400.1">
    <property type="nucleotide sequence ID" value="XM_016751118.1"/>
</dbReference>
<feature type="region of interest" description="Disordered" evidence="8">
    <location>
        <begin position="405"/>
        <end position="451"/>
    </location>
</feature>
<keyword evidence="6" id="KW-0539">Nucleus</keyword>
<dbReference type="InterPro" id="IPR000504">
    <property type="entry name" value="RRM_dom"/>
</dbReference>
<accession>A0A0L0HLQ5</accession>
<feature type="compositionally biased region" description="Basic and acidic residues" evidence="8">
    <location>
        <begin position="123"/>
        <end position="135"/>
    </location>
</feature>
<dbReference type="InParanoid" id="A0A0L0HLQ5"/>
<dbReference type="VEuPathDB" id="FungiDB:SPPG_02831"/>
<feature type="compositionally biased region" description="Polar residues" evidence="8">
    <location>
        <begin position="28"/>
        <end position="43"/>
    </location>
</feature>
<feature type="compositionally biased region" description="Basic and acidic residues" evidence="8">
    <location>
        <begin position="82"/>
        <end position="103"/>
    </location>
</feature>
<evidence type="ECO:0000313" key="11">
    <source>
        <dbReference type="Proteomes" id="UP000053201"/>
    </source>
</evidence>
<dbReference type="PANTHER" id="PTHR23236:SF25">
    <property type="entry name" value="RNA-BINDING PROTEIN 34"/>
    <property type="match status" value="1"/>
</dbReference>
<dbReference type="Proteomes" id="UP000053201">
    <property type="component" value="Unassembled WGS sequence"/>
</dbReference>
<feature type="compositionally biased region" description="Acidic residues" evidence="8">
    <location>
        <begin position="163"/>
        <end position="192"/>
    </location>
</feature>
<dbReference type="SUPFAM" id="SSF54928">
    <property type="entry name" value="RNA-binding domain, RBD"/>
    <property type="match status" value="2"/>
</dbReference>
<feature type="compositionally biased region" description="Basic residues" evidence="8">
    <location>
        <begin position="425"/>
        <end position="451"/>
    </location>
</feature>
<dbReference type="PROSITE" id="PS50102">
    <property type="entry name" value="RRM"/>
    <property type="match status" value="2"/>
</dbReference>
<dbReference type="CDD" id="cd12395">
    <property type="entry name" value="RRM2_RBM34"/>
    <property type="match status" value="1"/>
</dbReference>
<dbReference type="eggNOG" id="KOG0118">
    <property type="taxonomic scope" value="Eukaryota"/>
</dbReference>
<evidence type="ECO:0000256" key="8">
    <source>
        <dbReference type="SAM" id="MobiDB-lite"/>
    </source>
</evidence>
<dbReference type="OrthoDB" id="442677at2759"/>
<comment type="function">
    <text evidence="1">Involved in pre-25S rRNA processing.</text>
</comment>
<dbReference type="GeneID" id="27686390"/>
<dbReference type="InterPro" id="IPR012677">
    <property type="entry name" value="Nucleotide-bd_a/b_plait_sf"/>
</dbReference>
<name>A0A0L0HLQ5_SPIPD</name>
<dbReference type="GO" id="GO:0003723">
    <property type="term" value="F:RNA binding"/>
    <property type="evidence" value="ECO:0007669"/>
    <property type="project" value="UniProtKB-UniRule"/>
</dbReference>
<feature type="domain" description="RRM" evidence="9">
    <location>
        <begin position="319"/>
        <end position="396"/>
    </location>
</feature>
<feature type="domain" description="RRM" evidence="9">
    <location>
        <begin position="214"/>
        <end position="311"/>
    </location>
</feature>
<dbReference type="InterPro" id="IPR034221">
    <property type="entry name" value="RBM34_RRM2"/>
</dbReference>
<sequence>MSGLSKALVGSAQLDKDLDALFGKAAVPSNSSILSQPATNATLSKRKKDNEDLSKKKKAKKEAKNEHVNGDPQQKAGRGKLQKKEQDVVEKGKGNKTSKREESASGTRKQKKSQKVAAEPTETEIKPTEKTESKKTGGKKSAKQEVKGSVEAQDGAKVSADKDTEDPTESLDGDVESESESGEDQDDVEDDKETNPTGKTRRQVKAEKLEKEERTIFVGNLPLSVTEKAGVKELKKLFSQYGNLKSIRFRSIARLENMPRKAAFITKNFHPGRDTLNAYIVYGEKESVEKALVENGKLFMGKHIRVDRSVKDNKHDVKRSVFVGALPFDINEEAVRAHFSQCGDIEYVRLIRDKTTNVGKGIGYVQFADRAAVGLAMKLHQSELEGRKIRVNRCKDVSPEAKKKRLIATEGTRAKKGAATGAGKIRSRPNKAKAATKGKPYTKPKRSVAKK</sequence>
<dbReference type="EMBL" id="KQ257453">
    <property type="protein sequence ID" value="KND02361.1"/>
    <property type="molecule type" value="Genomic_DNA"/>
</dbReference>
<evidence type="ECO:0000256" key="7">
    <source>
        <dbReference type="PROSITE-ProRule" id="PRU00176"/>
    </source>
</evidence>
<feature type="region of interest" description="Disordered" evidence="8">
    <location>
        <begin position="27"/>
        <end position="208"/>
    </location>
</feature>
<evidence type="ECO:0000256" key="5">
    <source>
        <dbReference type="ARBA" id="ARBA00022884"/>
    </source>
</evidence>
<dbReference type="STRING" id="645134.A0A0L0HLQ5"/>
<evidence type="ECO:0000256" key="6">
    <source>
        <dbReference type="ARBA" id="ARBA00023242"/>
    </source>
</evidence>
<dbReference type="SMART" id="SM00360">
    <property type="entry name" value="RRM"/>
    <property type="match status" value="2"/>
</dbReference>
<keyword evidence="11" id="KW-1185">Reference proteome</keyword>
<evidence type="ECO:0000256" key="4">
    <source>
        <dbReference type="ARBA" id="ARBA00015520"/>
    </source>
</evidence>
<evidence type="ECO:0000313" key="10">
    <source>
        <dbReference type="EMBL" id="KND02361.1"/>
    </source>
</evidence>
<dbReference type="Gene3D" id="3.30.70.330">
    <property type="match status" value="2"/>
</dbReference>
<evidence type="ECO:0000256" key="3">
    <source>
        <dbReference type="ARBA" id="ARBA00007077"/>
    </source>
</evidence>
<proteinExistence type="inferred from homology"/>
<evidence type="ECO:0000259" key="9">
    <source>
        <dbReference type="PROSITE" id="PS50102"/>
    </source>
</evidence>
<dbReference type="PANTHER" id="PTHR23236">
    <property type="entry name" value="EUKARYOTIC TRANSLATION INITIATION FACTOR 4B/4H"/>
    <property type="match status" value="1"/>
</dbReference>
<comment type="subcellular location">
    <subcellularLocation>
        <location evidence="2">Nucleus</location>
        <location evidence="2">Nucleolus</location>
    </subcellularLocation>
</comment>
<protein>
    <recommendedName>
        <fullName evidence="4">Nucleolar protein 12</fullName>
    </recommendedName>
</protein>